<evidence type="ECO:0000313" key="1">
    <source>
        <dbReference type="EMBL" id="KLU04865.1"/>
    </source>
</evidence>
<comment type="caution">
    <text evidence="1">The sequence shown here is derived from an EMBL/GenBank/DDBJ whole genome shotgun (WGS) entry which is preliminary data.</text>
</comment>
<reference evidence="1" key="1">
    <citation type="submission" date="2015-05" db="EMBL/GenBank/DDBJ databases">
        <title>Permanent draft genome of Rhodopirellula islandicus K833.</title>
        <authorList>
            <person name="Kizina J."/>
            <person name="Richter M."/>
            <person name="Glockner F.O."/>
            <person name="Harder J."/>
        </authorList>
    </citation>
    <scope>NUCLEOTIDE SEQUENCE [LARGE SCALE GENOMIC DNA]</scope>
    <source>
        <strain evidence="1">K833</strain>
    </source>
</reference>
<dbReference type="AlphaFoldDB" id="A0A0J1BE84"/>
<name>A0A0J1BE84_RHOIS</name>
<keyword evidence="2" id="KW-1185">Reference proteome</keyword>
<proteinExistence type="predicted"/>
<organism evidence="1 2">
    <name type="scientific">Rhodopirellula islandica</name>
    <dbReference type="NCBI Taxonomy" id="595434"/>
    <lineage>
        <taxon>Bacteria</taxon>
        <taxon>Pseudomonadati</taxon>
        <taxon>Planctomycetota</taxon>
        <taxon>Planctomycetia</taxon>
        <taxon>Pirellulales</taxon>
        <taxon>Pirellulaceae</taxon>
        <taxon>Rhodopirellula</taxon>
    </lineage>
</organism>
<dbReference type="Proteomes" id="UP000036367">
    <property type="component" value="Unassembled WGS sequence"/>
</dbReference>
<sequence length="58" mass="6345">MLSDNRRTFGVAARLQSSAFVVGKIFPPPLNELLECFLTSDSPVPVSLPICPVGWSQR</sequence>
<protein>
    <submittedName>
        <fullName evidence="1">Uncharacterized protein</fullName>
    </submittedName>
</protein>
<accession>A0A0J1BE84</accession>
<dbReference type="STRING" id="595434.RISK_003133"/>
<gene>
    <name evidence="1" type="ORF">RISK_003133</name>
</gene>
<evidence type="ECO:0000313" key="2">
    <source>
        <dbReference type="Proteomes" id="UP000036367"/>
    </source>
</evidence>
<dbReference type="EMBL" id="LECT01000025">
    <property type="protein sequence ID" value="KLU04865.1"/>
    <property type="molecule type" value="Genomic_DNA"/>
</dbReference>